<comment type="caution">
    <text evidence="1">The sequence shown here is derived from an EMBL/GenBank/DDBJ whole genome shotgun (WGS) entry which is preliminary data.</text>
</comment>
<proteinExistence type="predicted"/>
<reference evidence="1" key="2">
    <citation type="journal article" date="2020" name="Nat. Commun.">
        <title>Large-scale genome sequencing of mycorrhizal fungi provides insights into the early evolution of symbiotic traits.</title>
        <authorList>
            <person name="Miyauchi S."/>
            <person name="Kiss E."/>
            <person name="Kuo A."/>
            <person name="Drula E."/>
            <person name="Kohler A."/>
            <person name="Sanchez-Garcia M."/>
            <person name="Morin E."/>
            <person name="Andreopoulos B."/>
            <person name="Barry K.W."/>
            <person name="Bonito G."/>
            <person name="Buee M."/>
            <person name="Carver A."/>
            <person name="Chen C."/>
            <person name="Cichocki N."/>
            <person name="Clum A."/>
            <person name="Culley D."/>
            <person name="Crous P.W."/>
            <person name="Fauchery L."/>
            <person name="Girlanda M."/>
            <person name="Hayes R.D."/>
            <person name="Keri Z."/>
            <person name="LaButti K."/>
            <person name="Lipzen A."/>
            <person name="Lombard V."/>
            <person name="Magnuson J."/>
            <person name="Maillard F."/>
            <person name="Murat C."/>
            <person name="Nolan M."/>
            <person name="Ohm R.A."/>
            <person name="Pangilinan J."/>
            <person name="Pereira M.F."/>
            <person name="Perotto S."/>
            <person name="Peter M."/>
            <person name="Pfister S."/>
            <person name="Riley R."/>
            <person name="Sitrit Y."/>
            <person name="Stielow J.B."/>
            <person name="Szollosi G."/>
            <person name="Zifcakova L."/>
            <person name="Stursova M."/>
            <person name="Spatafora J.W."/>
            <person name="Tedersoo L."/>
            <person name="Vaario L.M."/>
            <person name="Yamada A."/>
            <person name="Yan M."/>
            <person name="Wang P."/>
            <person name="Xu J."/>
            <person name="Bruns T."/>
            <person name="Baldrian P."/>
            <person name="Vilgalys R."/>
            <person name="Dunand C."/>
            <person name="Henrissat B."/>
            <person name="Grigoriev I.V."/>
            <person name="Hibbett D."/>
            <person name="Nagy L.G."/>
            <person name="Martin F.M."/>
        </authorList>
    </citation>
    <scope>NUCLEOTIDE SEQUENCE</scope>
    <source>
        <strain evidence="1">P2</strain>
    </source>
</reference>
<keyword evidence="2" id="KW-1185">Reference proteome</keyword>
<name>A0ACB6Z5L6_THEGA</name>
<sequence>MFVSRHRIRNTTPSSTSIGCVINRGDHHLDVGRRNAMGSAHEAVGRTLPLPTLDSSVSI</sequence>
<dbReference type="Proteomes" id="UP000886501">
    <property type="component" value="Unassembled WGS sequence"/>
</dbReference>
<reference evidence="1" key="1">
    <citation type="submission" date="2019-10" db="EMBL/GenBank/DDBJ databases">
        <authorList>
            <consortium name="DOE Joint Genome Institute"/>
            <person name="Kuo A."/>
            <person name="Miyauchi S."/>
            <person name="Kiss E."/>
            <person name="Drula E."/>
            <person name="Kohler A."/>
            <person name="Sanchez-Garcia M."/>
            <person name="Andreopoulos B."/>
            <person name="Barry K.W."/>
            <person name="Bonito G."/>
            <person name="Buee M."/>
            <person name="Carver A."/>
            <person name="Chen C."/>
            <person name="Cichocki N."/>
            <person name="Clum A."/>
            <person name="Culley D."/>
            <person name="Crous P.W."/>
            <person name="Fauchery L."/>
            <person name="Girlanda M."/>
            <person name="Hayes R."/>
            <person name="Keri Z."/>
            <person name="Labutti K."/>
            <person name="Lipzen A."/>
            <person name="Lombard V."/>
            <person name="Magnuson J."/>
            <person name="Maillard F."/>
            <person name="Morin E."/>
            <person name="Murat C."/>
            <person name="Nolan M."/>
            <person name="Ohm R."/>
            <person name="Pangilinan J."/>
            <person name="Pereira M."/>
            <person name="Perotto S."/>
            <person name="Peter M."/>
            <person name="Riley R."/>
            <person name="Sitrit Y."/>
            <person name="Stielow B."/>
            <person name="Szollosi G."/>
            <person name="Zifcakova L."/>
            <person name="Stursova M."/>
            <person name="Spatafora J.W."/>
            <person name="Tedersoo L."/>
            <person name="Vaario L.-M."/>
            <person name="Yamada A."/>
            <person name="Yan M."/>
            <person name="Wang P."/>
            <person name="Xu J."/>
            <person name="Bruns T."/>
            <person name="Baldrian P."/>
            <person name="Vilgalys R."/>
            <person name="Henrissat B."/>
            <person name="Grigoriev I.V."/>
            <person name="Hibbett D."/>
            <person name="Nagy L.G."/>
            <person name="Martin F.M."/>
        </authorList>
    </citation>
    <scope>NUCLEOTIDE SEQUENCE</scope>
    <source>
        <strain evidence="1">P2</strain>
    </source>
</reference>
<protein>
    <submittedName>
        <fullName evidence="1">Uncharacterized protein</fullName>
    </submittedName>
</protein>
<dbReference type="EMBL" id="MU118138">
    <property type="protein sequence ID" value="KAF9644446.1"/>
    <property type="molecule type" value="Genomic_DNA"/>
</dbReference>
<gene>
    <name evidence="1" type="ORF">BDM02DRAFT_3121880</name>
</gene>
<accession>A0ACB6Z5L6</accession>
<evidence type="ECO:0000313" key="2">
    <source>
        <dbReference type="Proteomes" id="UP000886501"/>
    </source>
</evidence>
<evidence type="ECO:0000313" key="1">
    <source>
        <dbReference type="EMBL" id="KAF9644446.1"/>
    </source>
</evidence>
<organism evidence="1 2">
    <name type="scientific">Thelephora ganbajun</name>
    <name type="common">Ganba fungus</name>
    <dbReference type="NCBI Taxonomy" id="370292"/>
    <lineage>
        <taxon>Eukaryota</taxon>
        <taxon>Fungi</taxon>
        <taxon>Dikarya</taxon>
        <taxon>Basidiomycota</taxon>
        <taxon>Agaricomycotina</taxon>
        <taxon>Agaricomycetes</taxon>
        <taxon>Thelephorales</taxon>
        <taxon>Thelephoraceae</taxon>
        <taxon>Thelephora</taxon>
    </lineage>
</organism>